<protein>
    <submittedName>
        <fullName evidence="1">Uncharacterized protein</fullName>
    </submittedName>
</protein>
<dbReference type="AlphaFoldDB" id="U4KYD5"/>
<sequence>MQIAFAACGDFYDVDRLLLPKKLHTYIHTTGLPPRGYCRGSIRLTWEGIYSR</sequence>
<reference evidence="1 2" key="1">
    <citation type="journal article" date="2013" name="PLoS Genet.">
        <title>The genome and development-dependent transcriptomes of Pyronema confluens: a window into fungal evolution.</title>
        <authorList>
            <person name="Traeger S."/>
            <person name="Altegoer F."/>
            <person name="Freitag M."/>
            <person name="Gabaldon T."/>
            <person name="Kempken F."/>
            <person name="Kumar A."/>
            <person name="Marcet-Houben M."/>
            <person name="Poggeler S."/>
            <person name="Stajich J.E."/>
            <person name="Nowrousian M."/>
        </authorList>
    </citation>
    <scope>NUCLEOTIDE SEQUENCE [LARGE SCALE GENOMIC DNA]</scope>
    <source>
        <strain evidence="2">CBS 100304</strain>
        <tissue evidence="1">Vegetative mycelium</tissue>
    </source>
</reference>
<keyword evidence="2" id="KW-1185">Reference proteome</keyword>
<evidence type="ECO:0000313" key="2">
    <source>
        <dbReference type="Proteomes" id="UP000018144"/>
    </source>
</evidence>
<dbReference type="EMBL" id="HF935296">
    <property type="protein sequence ID" value="CCX06555.1"/>
    <property type="molecule type" value="Genomic_DNA"/>
</dbReference>
<name>U4KYD5_PYROM</name>
<accession>U4KYD5</accession>
<dbReference type="Proteomes" id="UP000018144">
    <property type="component" value="Unassembled WGS sequence"/>
</dbReference>
<gene>
    <name evidence="1" type="ORF">PCON_06142</name>
</gene>
<evidence type="ECO:0000313" key="1">
    <source>
        <dbReference type="EMBL" id="CCX06555.1"/>
    </source>
</evidence>
<proteinExistence type="predicted"/>
<organism evidence="1 2">
    <name type="scientific">Pyronema omphalodes (strain CBS 100304)</name>
    <name type="common">Pyronema confluens</name>
    <dbReference type="NCBI Taxonomy" id="1076935"/>
    <lineage>
        <taxon>Eukaryota</taxon>
        <taxon>Fungi</taxon>
        <taxon>Dikarya</taxon>
        <taxon>Ascomycota</taxon>
        <taxon>Pezizomycotina</taxon>
        <taxon>Pezizomycetes</taxon>
        <taxon>Pezizales</taxon>
        <taxon>Pyronemataceae</taxon>
        <taxon>Pyronema</taxon>
    </lineage>
</organism>